<protein>
    <recommendedName>
        <fullName evidence="1">DUF1659 domain-containing protein</fullName>
    </recommendedName>
</protein>
<organism evidence="2 3">
    <name type="scientific">Ligilactobacillus pabuli</name>
    <dbReference type="NCBI Taxonomy" id="2886039"/>
    <lineage>
        <taxon>Bacteria</taxon>
        <taxon>Bacillati</taxon>
        <taxon>Bacillota</taxon>
        <taxon>Bacilli</taxon>
        <taxon>Lactobacillales</taxon>
        <taxon>Lactobacillaceae</taxon>
        <taxon>Ligilactobacillus</taxon>
    </lineage>
</organism>
<dbReference type="Pfam" id="PF07872">
    <property type="entry name" value="DUF1659"/>
    <property type="match status" value="1"/>
</dbReference>
<gene>
    <name evidence="2" type="ORF">LPAF129_20160</name>
</gene>
<dbReference type="InterPro" id="IPR012454">
    <property type="entry name" value="DUF1659"/>
</dbReference>
<reference evidence="2" key="1">
    <citation type="journal article" date="2022" name="Int. J. Syst. Evol. Microbiol.">
        <title>A novel species of lactic acid bacteria, Ligilactobacillus pabuli sp. nov., isolated from alfalfa silage.</title>
        <authorList>
            <person name="Tohno M."/>
            <person name="Tanizawa Y."/>
            <person name="Sawada H."/>
            <person name="Sakamoto M."/>
            <person name="Ohkuma M."/>
            <person name="Kobayashi H."/>
        </authorList>
    </citation>
    <scope>NUCLEOTIDE SEQUENCE</scope>
    <source>
        <strain evidence="2">AF129</strain>
    </source>
</reference>
<evidence type="ECO:0000313" key="3">
    <source>
        <dbReference type="Proteomes" id="UP001055149"/>
    </source>
</evidence>
<evidence type="ECO:0000313" key="2">
    <source>
        <dbReference type="EMBL" id="GKS82330.1"/>
    </source>
</evidence>
<sequence length="72" mass="7757">MSKEWQKTNMKIKSGSEDGSFHNRSFNNLVEGADAEKVVAFAGVIAQLTGEPTVDIQMTVASDVIATEEPAE</sequence>
<proteinExistence type="predicted"/>
<dbReference type="RefSeq" id="WP_244056851.1">
    <property type="nucleotide sequence ID" value="NZ_BQXH01000026.1"/>
</dbReference>
<feature type="domain" description="DUF1659" evidence="1">
    <location>
        <begin position="3"/>
        <end position="65"/>
    </location>
</feature>
<keyword evidence="3" id="KW-1185">Reference proteome</keyword>
<accession>A0ABQ5JNF1</accession>
<dbReference type="EMBL" id="BQXH01000026">
    <property type="protein sequence ID" value="GKS82330.1"/>
    <property type="molecule type" value="Genomic_DNA"/>
</dbReference>
<comment type="caution">
    <text evidence="2">The sequence shown here is derived from an EMBL/GenBank/DDBJ whole genome shotgun (WGS) entry which is preliminary data.</text>
</comment>
<dbReference type="Proteomes" id="UP001055149">
    <property type="component" value="Unassembled WGS sequence"/>
</dbReference>
<name>A0ABQ5JNF1_9LACO</name>
<evidence type="ECO:0000259" key="1">
    <source>
        <dbReference type="Pfam" id="PF07872"/>
    </source>
</evidence>